<name>A0A7W8EEZ5_9ACTN</name>
<evidence type="ECO:0000313" key="3">
    <source>
        <dbReference type="Proteomes" id="UP000568380"/>
    </source>
</evidence>
<keyword evidence="2" id="KW-0378">Hydrolase</keyword>
<protein>
    <submittedName>
        <fullName evidence="2">Putative NUDIX family NTP pyrophosphohydrolase</fullName>
    </submittedName>
</protein>
<keyword evidence="1" id="KW-0732">Signal</keyword>
<feature type="signal peptide" evidence="1">
    <location>
        <begin position="1"/>
        <end position="27"/>
    </location>
</feature>
<dbReference type="AlphaFoldDB" id="A0A7W8EEZ5"/>
<dbReference type="Proteomes" id="UP000568380">
    <property type="component" value="Unassembled WGS sequence"/>
</dbReference>
<comment type="caution">
    <text evidence="2">The sequence shown here is derived from an EMBL/GenBank/DDBJ whole genome shotgun (WGS) entry which is preliminary data.</text>
</comment>
<sequence length="99" mass="10349">MNLRKWVATTAGLSAALIVGLATPAMATPTGCTYQLSSSSASSTCTGGTGEHRIHVVQRHFSPEVGLIAIEGPWAPVGSVSFTRITPHTTISIWVETRG</sequence>
<proteinExistence type="predicted"/>
<evidence type="ECO:0000313" key="2">
    <source>
        <dbReference type="EMBL" id="MBB5075942.1"/>
    </source>
</evidence>
<reference evidence="2 3" key="1">
    <citation type="submission" date="2020-08" db="EMBL/GenBank/DDBJ databases">
        <title>Genomic Encyclopedia of Type Strains, Phase IV (KMG-IV): sequencing the most valuable type-strain genomes for metagenomic binning, comparative biology and taxonomic classification.</title>
        <authorList>
            <person name="Goeker M."/>
        </authorList>
    </citation>
    <scope>NUCLEOTIDE SEQUENCE [LARGE SCALE GENOMIC DNA]</scope>
    <source>
        <strain evidence="2 3">DSM 45385</strain>
    </source>
</reference>
<feature type="chain" id="PRO_5031179463" evidence="1">
    <location>
        <begin position="28"/>
        <end position="99"/>
    </location>
</feature>
<dbReference type="GO" id="GO:0016787">
    <property type="term" value="F:hydrolase activity"/>
    <property type="evidence" value="ECO:0007669"/>
    <property type="project" value="UniProtKB-KW"/>
</dbReference>
<dbReference type="EMBL" id="JACHIN010000001">
    <property type="protein sequence ID" value="MBB5075942.1"/>
    <property type="molecule type" value="Genomic_DNA"/>
</dbReference>
<evidence type="ECO:0000256" key="1">
    <source>
        <dbReference type="SAM" id="SignalP"/>
    </source>
</evidence>
<accession>A0A7W8EEZ5</accession>
<organism evidence="2 3">
    <name type="scientific">Nonomuraea endophytica</name>
    <dbReference type="NCBI Taxonomy" id="714136"/>
    <lineage>
        <taxon>Bacteria</taxon>
        <taxon>Bacillati</taxon>
        <taxon>Actinomycetota</taxon>
        <taxon>Actinomycetes</taxon>
        <taxon>Streptosporangiales</taxon>
        <taxon>Streptosporangiaceae</taxon>
        <taxon>Nonomuraea</taxon>
    </lineage>
</organism>
<gene>
    <name evidence="2" type="ORF">HNR40_001388</name>
</gene>
<keyword evidence="3" id="KW-1185">Reference proteome</keyword>